<accession>A0A5P1EE65</accession>
<gene>
    <name evidence="2" type="ORF">A4U43_C07F23000</name>
</gene>
<proteinExistence type="predicted"/>
<sequence length="146" mass="16701">MMTFQSQRNHELGCPSVMREDPRRGETGTDENINALISKCRGNRNRTKVASFDCKHGVDVIAEMVNHLLPNQHEEQLLAKCLTKCGCEQGIPIEQQKVVKMLIRSSFSSKWLASEIEEGSKLYFNCEFLNVVVEGGFFVFIQYILW</sequence>
<organism evidence="2 3">
    <name type="scientific">Asparagus officinalis</name>
    <name type="common">Garden asparagus</name>
    <dbReference type="NCBI Taxonomy" id="4686"/>
    <lineage>
        <taxon>Eukaryota</taxon>
        <taxon>Viridiplantae</taxon>
        <taxon>Streptophyta</taxon>
        <taxon>Embryophyta</taxon>
        <taxon>Tracheophyta</taxon>
        <taxon>Spermatophyta</taxon>
        <taxon>Magnoliopsida</taxon>
        <taxon>Liliopsida</taxon>
        <taxon>Asparagales</taxon>
        <taxon>Asparagaceae</taxon>
        <taxon>Asparagoideae</taxon>
        <taxon>Asparagus</taxon>
    </lineage>
</organism>
<feature type="compositionally biased region" description="Basic and acidic residues" evidence="1">
    <location>
        <begin position="18"/>
        <end position="27"/>
    </location>
</feature>
<dbReference type="AlphaFoldDB" id="A0A5P1EE65"/>
<protein>
    <submittedName>
        <fullName evidence="2">Uncharacterized protein</fullName>
    </submittedName>
</protein>
<dbReference type="Gramene" id="ONK64186">
    <property type="protein sequence ID" value="ONK64186"/>
    <property type="gene ID" value="A4U43_C07F23000"/>
</dbReference>
<dbReference type="Proteomes" id="UP000243459">
    <property type="component" value="Chromosome 7"/>
</dbReference>
<feature type="region of interest" description="Disordered" evidence="1">
    <location>
        <begin position="1"/>
        <end position="30"/>
    </location>
</feature>
<evidence type="ECO:0000313" key="3">
    <source>
        <dbReference type="Proteomes" id="UP000243459"/>
    </source>
</evidence>
<evidence type="ECO:0000313" key="2">
    <source>
        <dbReference type="EMBL" id="ONK64186.1"/>
    </source>
</evidence>
<keyword evidence="3" id="KW-1185">Reference proteome</keyword>
<name>A0A5P1EE65_ASPOF</name>
<reference evidence="3" key="1">
    <citation type="journal article" date="2017" name="Nat. Commun.">
        <title>The asparagus genome sheds light on the origin and evolution of a young Y chromosome.</title>
        <authorList>
            <person name="Harkess A."/>
            <person name="Zhou J."/>
            <person name="Xu C."/>
            <person name="Bowers J.E."/>
            <person name="Van der Hulst R."/>
            <person name="Ayyampalayam S."/>
            <person name="Mercati F."/>
            <person name="Riccardi P."/>
            <person name="McKain M.R."/>
            <person name="Kakrana A."/>
            <person name="Tang H."/>
            <person name="Ray J."/>
            <person name="Groenendijk J."/>
            <person name="Arikit S."/>
            <person name="Mathioni S.M."/>
            <person name="Nakano M."/>
            <person name="Shan H."/>
            <person name="Telgmann-Rauber A."/>
            <person name="Kanno A."/>
            <person name="Yue Z."/>
            <person name="Chen H."/>
            <person name="Li W."/>
            <person name="Chen Y."/>
            <person name="Xu X."/>
            <person name="Zhang Y."/>
            <person name="Luo S."/>
            <person name="Chen H."/>
            <person name="Gao J."/>
            <person name="Mao Z."/>
            <person name="Pires J.C."/>
            <person name="Luo M."/>
            <person name="Kudrna D."/>
            <person name="Wing R.A."/>
            <person name="Meyers B.C."/>
            <person name="Yi K."/>
            <person name="Kong H."/>
            <person name="Lavrijsen P."/>
            <person name="Sunseri F."/>
            <person name="Falavigna A."/>
            <person name="Ye Y."/>
            <person name="Leebens-Mack J.H."/>
            <person name="Chen G."/>
        </authorList>
    </citation>
    <scope>NUCLEOTIDE SEQUENCE [LARGE SCALE GENOMIC DNA]</scope>
    <source>
        <strain evidence="3">cv. DH0086</strain>
    </source>
</reference>
<dbReference type="EMBL" id="CM007387">
    <property type="protein sequence ID" value="ONK64186.1"/>
    <property type="molecule type" value="Genomic_DNA"/>
</dbReference>
<evidence type="ECO:0000256" key="1">
    <source>
        <dbReference type="SAM" id="MobiDB-lite"/>
    </source>
</evidence>